<dbReference type="Proteomes" id="UP000026960">
    <property type="component" value="Chromosome 6"/>
</dbReference>
<dbReference type="EnsemblPlants" id="OBART06G15710.4">
    <property type="protein sequence ID" value="OBART06G15710.4"/>
    <property type="gene ID" value="OBART06G15710"/>
</dbReference>
<dbReference type="AlphaFoldDB" id="A0A0D3GGY0"/>
<protein>
    <submittedName>
        <fullName evidence="1">Uncharacterized protein</fullName>
    </submittedName>
</protein>
<sequence>MDHEVTRVGLPMYYCCCCPSASACIFFPVERVCVAHRLVDICASPTSVSTLLRLHRSASRIFGLITRSSARLQRLLQPIFIEHVSTPSSSGLAAFVVFIAVRVLTTSSSTLVIVSRSGSSSSTSSIAAASPSCHCRCSRPVVQLHIHGY</sequence>
<evidence type="ECO:0000313" key="2">
    <source>
        <dbReference type="Proteomes" id="UP000026960"/>
    </source>
</evidence>
<proteinExistence type="predicted"/>
<dbReference type="HOGENOM" id="CLU_1752522_0_0_1"/>
<keyword evidence="2" id="KW-1185">Reference proteome</keyword>
<dbReference type="Gramene" id="OBART06G15710.4">
    <property type="protein sequence ID" value="OBART06G15710.4"/>
    <property type="gene ID" value="OBART06G15710"/>
</dbReference>
<dbReference type="PROSITE" id="PS51257">
    <property type="entry name" value="PROKAR_LIPOPROTEIN"/>
    <property type="match status" value="1"/>
</dbReference>
<reference evidence="1" key="1">
    <citation type="journal article" date="2009" name="Rice">
        <title>De Novo Next Generation Sequencing of Plant Genomes.</title>
        <authorList>
            <person name="Rounsley S."/>
            <person name="Marri P.R."/>
            <person name="Yu Y."/>
            <person name="He R."/>
            <person name="Sisneros N."/>
            <person name="Goicoechea J.L."/>
            <person name="Lee S.J."/>
            <person name="Angelova A."/>
            <person name="Kudrna D."/>
            <person name="Luo M."/>
            <person name="Affourtit J."/>
            <person name="Desany B."/>
            <person name="Knight J."/>
            <person name="Niazi F."/>
            <person name="Egholm M."/>
            <person name="Wing R.A."/>
        </authorList>
    </citation>
    <scope>NUCLEOTIDE SEQUENCE [LARGE SCALE GENOMIC DNA]</scope>
    <source>
        <strain evidence="1">cv. IRGC 105608</strain>
    </source>
</reference>
<accession>A0A0D3GGY0</accession>
<name>A0A0D3GGY0_9ORYZ</name>
<reference evidence="1" key="2">
    <citation type="submission" date="2015-03" db="UniProtKB">
        <authorList>
            <consortium name="EnsemblPlants"/>
        </authorList>
    </citation>
    <scope>IDENTIFICATION</scope>
</reference>
<evidence type="ECO:0000313" key="1">
    <source>
        <dbReference type="EnsemblPlants" id="OBART06G15710.4"/>
    </source>
</evidence>
<organism evidence="1">
    <name type="scientific">Oryza barthii</name>
    <dbReference type="NCBI Taxonomy" id="65489"/>
    <lineage>
        <taxon>Eukaryota</taxon>
        <taxon>Viridiplantae</taxon>
        <taxon>Streptophyta</taxon>
        <taxon>Embryophyta</taxon>
        <taxon>Tracheophyta</taxon>
        <taxon>Spermatophyta</taxon>
        <taxon>Magnoliopsida</taxon>
        <taxon>Liliopsida</taxon>
        <taxon>Poales</taxon>
        <taxon>Poaceae</taxon>
        <taxon>BOP clade</taxon>
        <taxon>Oryzoideae</taxon>
        <taxon>Oryzeae</taxon>
        <taxon>Oryzinae</taxon>
        <taxon>Oryza</taxon>
    </lineage>
</organism>